<evidence type="ECO:0000259" key="1">
    <source>
        <dbReference type="Pfam" id="PF00080"/>
    </source>
</evidence>
<comment type="caution">
    <text evidence="2">The sequence shown here is derived from an EMBL/GenBank/DDBJ whole genome shotgun (WGS) entry which is preliminary data.</text>
</comment>
<dbReference type="Gene3D" id="2.60.40.200">
    <property type="entry name" value="Superoxide dismutase, copper/zinc binding domain"/>
    <property type="match status" value="5"/>
</dbReference>
<evidence type="ECO:0000313" key="2">
    <source>
        <dbReference type="EMBL" id="OQV19544.1"/>
    </source>
</evidence>
<feature type="domain" description="Superoxide dismutase copper/zinc binding" evidence="1">
    <location>
        <begin position="339"/>
        <end position="467"/>
    </location>
</feature>
<dbReference type="PANTHER" id="PTHR20910">
    <property type="entry name" value="AGAP001623-PA"/>
    <property type="match status" value="1"/>
</dbReference>
<dbReference type="EMBL" id="MTYJ01000038">
    <property type="protein sequence ID" value="OQV19544.1"/>
    <property type="molecule type" value="Genomic_DNA"/>
</dbReference>
<keyword evidence="3" id="KW-1185">Reference proteome</keyword>
<dbReference type="AlphaFoldDB" id="A0A1W0WWF9"/>
<dbReference type="Proteomes" id="UP000192578">
    <property type="component" value="Unassembled WGS sequence"/>
</dbReference>
<dbReference type="GO" id="GO:0046872">
    <property type="term" value="F:metal ion binding"/>
    <property type="evidence" value="ECO:0007669"/>
    <property type="project" value="InterPro"/>
</dbReference>
<dbReference type="InterPro" id="IPR036423">
    <property type="entry name" value="SOD-like_Cu/Zn_dom_sf"/>
</dbReference>
<sequence length="1125" mass="123980">MVQAVATFNMRGIKGYVKFTEVPLVQQATSLPDSTNVTSLSIAASDSTGILRSRSGLAAAVTVEYHIQNLQWSGISAKDDVFVVVRQFPVVWNAAGDRCSDPVLGKQLFSAEFQVGPIRSNATISGVIEGVDIPLRGPKSVRGRSVLMVSGKRLRACATISSDDFRRTRTAVARLQGNMAGNIFFRQFITFPSDTTIFADLYKLIPDGVASNVSYRWQLMTTGPLDRTRPEDQVSCRNMRILFDPDFRNEKECSETAPEKCKIGNMVGKFGGMPVGLPSGEAKRAFYTDPDFTLSGWSTGRGIYVALFHPNNPLVSIACGEVRLMRPKLAQASFNQDGVKGSVKLRQTSQFDPTEVYVNLRGLRSRASGIAVHEFPRRQRLLPQENLCTSQLIGDLFDPLRGARSVVAVKNVSASTQDQVGIGELSSKTSGLDLQEKDAVELEFLDDNLPLFGGLSIIGRSVAVYGENNSRWICSNIWPDEELVIAKAQFFYGVGGVVYLRQSKEDVGSETTIFGNLFYTNGIQATPTKNHNWKVHWSPVMRDAFSYDGRCISGGEVFDPMNVDTRKNYTSECHPTRPFRCQMGDLSSRLSPLTIALTASTGTGRFFFTETYLPLAGPLSAAGKSIVIYSKEFGQERQACATIKLVYPTKAMVKDWIGFGSGKIQGSFTAVQSTADQETSVNIGLDGLARTASTMSVHVGPVEENLVIPCTQESLGAIYDPFNRAENISNGGIPAGNATSSDAWPIGDLSDKFGSLVGLTSYARQGFDETVPLTGPFSIIGRSIGLQPDRDTRGFVCGNVEHDVRNMEKVTVMKAVAQFPGPFLWGYIRFTQVQYELDGASSGMTIDVRLSHMLNDSIDYLRTSTGHRWAIHQLPVAGDASSLWDNFRCITAGLVDNYFNSVNEGEEYRAECGPANVQRCAYGDVTPRLGTMNISFDARQVYTDELLQLKGNVSLIGRSVVIFDIREEDNKEIRMACANIEEEEEVSISLLLQQTGNFDSAGFEARVADLVNLKPWCVSVNQAKIQRMNTNSCTQVLLTFRAPKATKIMRTLINFIDLDQFKYLGYESCDKRTDKLWENLMAALKGTRTLKESDLKSDGRQPAKMALQLLMIVLSFHLTVWFYSP</sequence>
<dbReference type="InterPro" id="IPR053257">
    <property type="entry name" value="Cu-only_SOD"/>
</dbReference>
<accession>A0A1W0WWF9</accession>
<proteinExistence type="predicted"/>
<dbReference type="PANTHER" id="PTHR20910:SF1">
    <property type="entry name" value="SUPEROXIDE DISMUTASE COPPER_ZINC BINDING DOMAIN-CONTAINING PROTEIN"/>
    <property type="match status" value="1"/>
</dbReference>
<dbReference type="GO" id="GO:0006801">
    <property type="term" value="P:superoxide metabolic process"/>
    <property type="evidence" value="ECO:0007669"/>
    <property type="project" value="InterPro"/>
</dbReference>
<protein>
    <recommendedName>
        <fullName evidence="1">Superoxide dismutase copper/zinc binding domain-containing protein</fullName>
    </recommendedName>
</protein>
<organism evidence="2 3">
    <name type="scientific">Hypsibius exemplaris</name>
    <name type="common">Freshwater tardigrade</name>
    <dbReference type="NCBI Taxonomy" id="2072580"/>
    <lineage>
        <taxon>Eukaryota</taxon>
        <taxon>Metazoa</taxon>
        <taxon>Ecdysozoa</taxon>
        <taxon>Tardigrada</taxon>
        <taxon>Eutardigrada</taxon>
        <taxon>Parachela</taxon>
        <taxon>Hypsibioidea</taxon>
        <taxon>Hypsibiidae</taxon>
        <taxon>Hypsibius</taxon>
    </lineage>
</organism>
<dbReference type="SUPFAM" id="SSF49329">
    <property type="entry name" value="Cu,Zn superoxide dismutase-like"/>
    <property type="match status" value="4"/>
</dbReference>
<gene>
    <name evidence="2" type="ORF">BV898_06531</name>
</gene>
<reference evidence="3" key="1">
    <citation type="submission" date="2017-01" db="EMBL/GenBank/DDBJ databases">
        <title>Comparative genomics of anhydrobiosis in the tardigrade Hypsibius dujardini.</title>
        <authorList>
            <person name="Yoshida Y."/>
            <person name="Koutsovoulos G."/>
            <person name="Laetsch D."/>
            <person name="Stevens L."/>
            <person name="Kumar S."/>
            <person name="Horikawa D."/>
            <person name="Ishino K."/>
            <person name="Komine S."/>
            <person name="Tomita M."/>
            <person name="Blaxter M."/>
            <person name="Arakawa K."/>
        </authorList>
    </citation>
    <scope>NUCLEOTIDE SEQUENCE [LARGE SCALE GENOMIC DNA]</scope>
    <source>
        <strain evidence="3">Z151</strain>
    </source>
</reference>
<dbReference type="InterPro" id="IPR001424">
    <property type="entry name" value="SOD_Cu_Zn_dom"/>
</dbReference>
<name>A0A1W0WWF9_HYPEX</name>
<evidence type="ECO:0000313" key="3">
    <source>
        <dbReference type="Proteomes" id="UP000192578"/>
    </source>
</evidence>
<dbReference type="OrthoDB" id="159229at2759"/>
<dbReference type="Pfam" id="PF00080">
    <property type="entry name" value="Sod_Cu"/>
    <property type="match status" value="1"/>
</dbReference>